<evidence type="ECO:0000313" key="4">
    <source>
        <dbReference type="Proteomes" id="UP001596545"/>
    </source>
</evidence>
<organism evidence="3 4">
    <name type="scientific">Halorubrum rutilum</name>
    <dbReference type="NCBI Taxonomy" id="1364933"/>
    <lineage>
        <taxon>Archaea</taxon>
        <taxon>Methanobacteriati</taxon>
        <taxon>Methanobacteriota</taxon>
        <taxon>Stenosarchaea group</taxon>
        <taxon>Halobacteria</taxon>
        <taxon>Halobacteriales</taxon>
        <taxon>Haloferacaceae</taxon>
        <taxon>Halorubrum</taxon>
    </lineage>
</organism>
<keyword evidence="4" id="KW-1185">Reference proteome</keyword>
<reference evidence="3 4" key="1">
    <citation type="journal article" date="2019" name="Int. J. Syst. Evol. Microbiol.">
        <title>The Global Catalogue of Microorganisms (GCM) 10K type strain sequencing project: providing services to taxonomists for standard genome sequencing and annotation.</title>
        <authorList>
            <consortium name="The Broad Institute Genomics Platform"/>
            <consortium name="The Broad Institute Genome Sequencing Center for Infectious Disease"/>
            <person name="Wu L."/>
            <person name="Ma J."/>
        </authorList>
    </citation>
    <scope>NUCLEOTIDE SEQUENCE [LARGE SCALE GENOMIC DNA]</scope>
    <source>
        <strain evidence="3 4">CGMCC 1.12554</strain>
    </source>
</reference>
<proteinExistence type="predicted"/>
<feature type="domain" description="NrS-1 polymerase-like HBD" evidence="2">
    <location>
        <begin position="246"/>
        <end position="311"/>
    </location>
</feature>
<dbReference type="Proteomes" id="UP001596545">
    <property type="component" value="Unassembled WGS sequence"/>
</dbReference>
<dbReference type="EMBL" id="JBHTBL010000004">
    <property type="protein sequence ID" value="MFC7324159.1"/>
    <property type="molecule type" value="Genomic_DNA"/>
</dbReference>
<gene>
    <name evidence="3" type="ORF">ACFQMF_06135</name>
</gene>
<feature type="compositionally biased region" description="Low complexity" evidence="1">
    <location>
        <begin position="178"/>
        <end position="187"/>
    </location>
</feature>
<comment type="caution">
    <text evidence="3">The sequence shown here is derived from an EMBL/GenBank/DDBJ whole genome shotgun (WGS) entry which is preliminary data.</text>
</comment>
<accession>A0ABD6AIW0</accession>
<dbReference type="RefSeq" id="WP_256408440.1">
    <property type="nucleotide sequence ID" value="NZ_JANHDN010000003.1"/>
</dbReference>
<feature type="region of interest" description="Disordered" evidence="1">
    <location>
        <begin position="307"/>
        <end position="388"/>
    </location>
</feature>
<evidence type="ECO:0000259" key="2">
    <source>
        <dbReference type="Pfam" id="PF22763"/>
    </source>
</evidence>
<dbReference type="AlphaFoldDB" id="A0ABD6AIW0"/>
<feature type="region of interest" description="Disordered" evidence="1">
    <location>
        <begin position="178"/>
        <end position="205"/>
    </location>
</feature>
<evidence type="ECO:0000313" key="3">
    <source>
        <dbReference type="EMBL" id="MFC7324159.1"/>
    </source>
</evidence>
<feature type="compositionally biased region" description="Low complexity" evidence="1">
    <location>
        <begin position="195"/>
        <end position="205"/>
    </location>
</feature>
<protein>
    <recommendedName>
        <fullName evidence="2">NrS-1 polymerase-like HBD domain-containing protein</fullName>
    </recommendedName>
</protein>
<sequence>MGVPPTADTLPDALVDRDQWVCWRSHERDGKPTKAPIIPGTTQFASTTDSDSWRSFATAREAVTTTSVAGLGFVFTADDPLIGIDLDDCRDPATGEPTAWANRIIGALDSYTEVSPSETGYHILVSGTLPAGRNRAGDLELYDRSRFFTVTGDHVSGTPTTITQRTAAVETLHTTEIADTAEDAATTSEERRTEQTAANASSDADAAATGVAALSDEELLSRATSAANGEKFTRLWNGTTSGYESHSEADMALCRLLAFWTGCDAARIDRLFRRSGLSREKWDEVHYADGSTYGEKTIDRAISHTDDVYTPPETKAAEPSTTTTAASTGATEQPPSPSEPVDDDTHSPTATESGSTAVTDPNTGAAESPVDEPLPAGHPQRMQARRERIEELTDRVETLLAENERLRAELQTERERRQELETAIEESSADSWWQLWRR</sequence>
<feature type="compositionally biased region" description="Low complexity" evidence="1">
    <location>
        <begin position="310"/>
        <end position="332"/>
    </location>
</feature>
<dbReference type="Pfam" id="PF22763">
    <property type="entry name" value="NrS1-1_pol-like_HBD"/>
    <property type="match status" value="1"/>
</dbReference>
<feature type="compositionally biased region" description="Polar residues" evidence="1">
    <location>
        <begin position="347"/>
        <end position="362"/>
    </location>
</feature>
<name>A0ABD6AIW0_9EURY</name>
<dbReference type="InterPro" id="IPR054468">
    <property type="entry name" value="NrSPol-like_HBD"/>
</dbReference>
<evidence type="ECO:0000256" key="1">
    <source>
        <dbReference type="SAM" id="MobiDB-lite"/>
    </source>
</evidence>